<proteinExistence type="predicted"/>
<gene>
    <name evidence="1" type="ORF">PIB30_061036</name>
</gene>
<evidence type="ECO:0000313" key="1">
    <source>
        <dbReference type="EMBL" id="MED6112367.1"/>
    </source>
</evidence>
<reference evidence="1 2" key="1">
    <citation type="journal article" date="2023" name="Plants (Basel)">
        <title>Bridging the Gap: Combining Genomics and Transcriptomics Approaches to Understand Stylosanthes scabra, an Orphan Legume from the Brazilian Caatinga.</title>
        <authorList>
            <person name="Ferreira-Neto J.R.C."/>
            <person name="da Silva M.D."/>
            <person name="Binneck E."/>
            <person name="de Melo N.F."/>
            <person name="da Silva R.H."/>
            <person name="de Melo A.L.T.M."/>
            <person name="Pandolfi V."/>
            <person name="Bustamante F.O."/>
            <person name="Brasileiro-Vidal A.C."/>
            <person name="Benko-Iseppon A.M."/>
        </authorList>
    </citation>
    <scope>NUCLEOTIDE SEQUENCE [LARGE SCALE GENOMIC DNA]</scope>
    <source>
        <tissue evidence="1">Leaves</tissue>
    </source>
</reference>
<name>A0ABU6QK70_9FABA</name>
<dbReference type="EMBL" id="JASCZI010000548">
    <property type="protein sequence ID" value="MED6112367.1"/>
    <property type="molecule type" value="Genomic_DNA"/>
</dbReference>
<dbReference type="Proteomes" id="UP001341840">
    <property type="component" value="Unassembled WGS sequence"/>
</dbReference>
<comment type="caution">
    <text evidence="1">The sequence shown here is derived from an EMBL/GenBank/DDBJ whole genome shotgun (WGS) entry which is preliminary data.</text>
</comment>
<sequence length="157" mass="17704">MSGMNTYCRWCAQDVPAKKIVTSNVPPKKRQNFRMVGESSSRKDIRIPCRRSCRLTALYSVSKPVSKEKVVIEISDDWMQKEDTNLEQSEALPVAEGGDGEDLPRNDFYDALCAMLDAESGNEAEDIHGQWDLDSVLNNWGRVEPDVGLLDLIRDLL</sequence>
<keyword evidence="2" id="KW-1185">Reference proteome</keyword>
<evidence type="ECO:0000313" key="2">
    <source>
        <dbReference type="Proteomes" id="UP001341840"/>
    </source>
</evidence>
<protein>
    <submittedName>
        <fullName evidence="1">Uncharacterized protein</fullName>
    </submittedName>
</protein>
<accession>A0ABU6QK70</accession>
<organism evidence="1 2">
    <name type="scientific">Stylosanthes scabra</name>
    <dbReference type="NCBI Taxonomy" id="79078"/>
    <lineage>
        <taxon>Eukaryota</taxon>
        <taxon>Viridiplantae</taxon>
        <taxon>Streptophyta</taxon>
        <taxon>Embryophyta</taxon>
        <taxon>Tracheophyta</taxon>
        <taxon>Spermatophyta</taxon>
        <taxon>Magnoliopsida</taxon>
        <taxon>eudicotyledons</taxon>
        <taxon>Gunneridae</taxon>
        <taxon>Pentapetalae</taxon>
        <taxon>rosids</taxon>
        <taxon>fabids</taxon>
        <taxon>Fabales</taxon>
        <taxon>Fabaceae</taxon>
        <taxon>Papilionoideae</taxon>
        <taxon>50 kb inversion clade</taxon>
        <taxon>dalbergioids sensu lato</taxon>
        <taxon>Dalbergieae</taxon>
        <taxon>Pterocarpus clade</taxon>
        <taxon>Stylosanthes</taxon>
    </lineage>
</organism>